<feature type="transmembrane region" description="Helical" evidence="9">
    <location>
        <begin position="158"/>
        <end position="180"/>
    </location>
</feature>
<keyword evidence="3" id="KW-0050">Antiport</keyword>
<feature type="domain" description="Na+/H+ antiporter NhaC-like C-terminal" evidence="10">
    <location>
        <begin position="17"/>
        <end position="215"/>
    </location>
</feature>
<feature type="transmembrane region" description="Helical" evidence="9">
    <location>
        <begin position="200"/>
        <end position="219"/>
    </location>
</feature>
<feature type="transmembrane region" description="Helical" evidence="9">
    <location>
        <begin position="116"/>
        <end position="146"/>
    </location>
</feature>
<feature type="domain" description="Na+/H+ antiporter NhaC-like C-terminal" evidence="10">
    <location>
        <begin position="244"/>
        <end position="428"/>
    </location>
</feature>
<accession>A0A0C9PUK3</accession>
<feature type="transmembrane region" description="Helical" evidence="9">
    <location>
        <begin position="255"/>
        <end position="281"/>
    </location>
</feature>
<evidence type="ECO:0000256" key="1">
    <source>
        <dbReference type="ARBA" id="ARBA00004651"/>
    </source>
</evidence>
<keyword evidence="7 9" id="KW-0472">Membrane</keyword>
<evidence type="ECO:0000256" key="8">
    <source>
        <dbReference type="ARBA" id="ARBA00038435"/>
    </source>
</evidence>
<feature type="transmembrane region" description="Helical" evidence="9">
    <location>
        <begin position="371"/>
        <end position="389"/>
    </location>
</feature>
<dbReference type="InterPro" id="IPR018461">
    <property type="entry name" value="Na/H_Antiport_NhaC-like_C"/>
</dbReference>
<comment type="caution">
    <text evidence="11">The sequence shown here is derived from an EMBL/GenBank/DDBJ whole genome shotgun (WGS) entry which is preliminary data.</text>
</comment>
<keyword evidence="6 9" id="KW-1133">Transmembrane helix</keyword>
<feature type="transmembrane region" description="Helical" evidence="9">
    <location>
        <begin position="12"/>
        <end position="29"/>
    </location>
</feature>
<dbReference type="GO" id="GO:0005886">
    <property type="term" value="C:plasma membrane"/>
    <property type="evidence" value="ECO:0007669"/>
    <property type="project" value="UniProtKB-SubCell"/>
</dbReference>
<sequence>MSNKIQGSFKGLFPLIAFLILYAATGVITGKFDSMPLLVGMIIASIVSFTLPPAKGNEKLSFEKKVMKFCTGGGESTLIMMVVIFILAGAFQGVASKMGAVSSVTNLGLSILPQQMVLPGIFVIGCILSFAMGTSMGTIAALMPVAVDVAMKTGVNPALMAGIVVGGAMFGDNLSFISATAIASAQTQGVTQREKFRLNIITYIPALVINIILLALYPIKDVVLSSSYNYNLVNIIPYILVIVLSLIGLNVMPVMLIGVFSGVCIGVLHGDFGWISSMTYIQKGMAGMEDMAIIAIFVGGLVEIMKYLGGIQWLMDTLGRQTKSRRGAELSIGMLVTLLCVATTNNTIAIITVAPLATAIGRKFKLARSRVATLLSMFATHVQGLIPYAGQLLVAGGMAKVSPVSVIPWVWYCYLTLICSLLFVFLGIPKVKYTEESGYDHFEEKAIDPDEVAALEEKEVAN</sequence>
<reference evidence="12" key="1">
    <citation type="submission" date="2014-05" db="EMBL/GenBank/DDBJ databases">
        <title>Whole genome sequencing of Lactobacillus casei NRIC0644.</title>
        <authorList>
            <person name="Atarashi H."/>
            <person name="Yoshida Y."/>
            <person name="Fujimura S."/>
            <person name="Tanaka N."/>
            <person name="Shiwa Y."/>
            <person name="Yoshikawa H."/>
            <person name="Okada S."/>
            <person name="Nakagawa J."/>
        </authorList>
    </citation>
    <scope>NUCLEOTIDE SEQUENCE [LARGE SCALE GENOMIC DNA]</scope>
    <source>
        <strain evidence="12">NRIC0644</strain>
    </source>
</reference>
<dbReference type="Pfam" id="PF03553">
    <property type="entry name" value="Na_H_antiporter"/>
    <property type="match status" value="2"/>
</dbReference>
<organism evidence="11 12">
    <name type="scientific">Lacticaseibacillus paracasei NRIC 0644</name>
    <dbReference type="NCBI Taxonomy" id="1435038"/>
    <lineage>
        <taxon>Bacteria</taxon>
        <taxon>Bacillati</taxon>
        <taxon>Bacillota</taxon>
        <taxon>Bacilli</taxon>
        <taxon>Lactobacillales</taxon>
        <taxon>Lactobacillaceae</taxon>
        <taxon>Lacticaseibacillus</taxon>
    </lineage>
</organism>
<evidence type="ECO:0000313" key="11">
    <source>
        <dbReference type="EMBL" id="GAN35689.1"/>
    </source>
</evidence>
<feature type="transmembrane region" description="Helical" evidence="9">
    <location>
        <begin position="75"/>
        <end position="96"/>
    </location>
</feature>
<dbReference type="Proteomes" id="UP000032552">
    <property type="component" value="Unassembled WGS sequence"/>
</dbReference>
<proteinExistence type="inferred from homology"/>
<keyword evidence="4" id="KW-1003">Cell membrane</keyword>
<dbReference type="InterPro" id="IPR052180">
    <property type="entry name" value="NhaC_Na-H+_Antiporter"/>
</dbReference>
<dbReference type="AlphaFoldDB" id="A0A0C9PUK3"/>
<dbReference type="RefSeq" id="WP_045624342.1">
    <property type="nucleotide sequence ID" value="NZ_BAYM01000013.1"/>
</dbReference>
<evidence type="ECO:0000256" key="9">
    <source>
        <dbReference type="SAM" id="Phobius"/>
    </source>
</evidence>
<evidence type="ECO:0000313" key="12">
    <source>
        <dbReference type="Proteomes" id="UP000032552"/>
    </source>
</evidence>
<comment type="similarity">
    <text evidence="8">Belongs to the NhaC Na(+)/H(+) (TC 2.A.35) antiporter family.</text>
</comment>
<evidence type="ECO:0000256" key="6">
    <source>
        <dbReference type="ARBA" id="ARBA00022989"/>
    </source>
</evidence>
<comment type="subcellular location">
    <subcellularLocation>
        <location evidence="1">Cell membrane</location>
        <topology evidence="1">Multi-pass membrane protein</topology>
    </subcellularLocation>
</comment>
<protein>
    <recommendedName>
        <fullName evidence="10">Na+/H+ antiporter NhaC-like C-terminal domain-containing protein</fullName>
    </recommendedName>
</protein>
<dbReference type="PANTHER" id="PTHR33451">
    <property type="entry name" value="MALATE-2H(+)/NA(+)-LACTATE ANTIPORTER"/>
    <property type="match status" value="1"/>
</dbReference>
<keyword evidence="5 9" id="KW-0812">Transmembrane</keyword>
<feature type="transmembrane region" description="Helical" evidence="9">
    <location>
        <begin position="335"/>
        <end position="359"/>
    </location>
</feature>
<dbReference type="EMBL" id="BAYM01000013">
    <property type="protein sequence ID" value="GAN35689.1"/>
    <property type="molecule type" value="Genomic_DNA"/>
</dbReference>
<feature type="transmembrane region" description="Helical" evidence="9">
    <location>
        <begin position="35"/>
        <end position="54"/>
    </location>
</feature>
<dbReference type="GO" id="GO:0015297">
    <property type="term" value="F:antiporter activity"/>
    <property type="evidence" value="ECO:0007669"/>
    <property type="project" value="UniProtKB-KW"/>
</dbReference>
<evidence type="ECO:0000256" key="7">
    <source>
        <dbReference type="ARBA" id="ARBA00023136"/>
    </source>
</evidence>
<evidence type="ECO:0000259" key="10">
    <source>
        <dbReference type="Pfam" id="PF03553"/>
    </source>
</evidence>
<keyword evidence="2" id="KW-0813">Transport</keyword>
<evidence type="ECO:0000256" key="2">
    <source>
        <dbReference type="ARBA" id="ARBA00022448"/>
    </source>
</evidence>
<feature type="transmembrane region" description="Helical" evidence="9">
    <location>
        <begin position="409"/>
        <end position="428"/>
    </location>
</feature>
<feature type="transmembrane region" description="Helical" evidence="9">
    <location>
        <begin position="293"/>
        <end position="315"/>
    </location>
</feature>
<gene>
    <name evidence="11" type="ORF">LC0644_0278</name>
</gene>
<evidence type="ECO:0000256" key="5">
    <source>
        <dbReference type="ARBA" id="ARBA00022692"/>
    </source>
</evidence>
<evidence type="ECO:0000256" key="4">
    <source>
        <dbReference type="ARBA" id="ARBA00022475"/>
    </source>
</evidence>
<name>A0A0C9PUK3_LACPA</name>
<feature type="transmembrane region" description="Helical" evidence="9">
    <location>
        <begin position="231"/>
        <end position="249"/>
    </location>
</feature>
<evidence type="ECO:0000256" key="3">
    <source>
        <dbReference type="ARBA" id="ARBA00022449"/>
    </source>
</evidence>
<dbReference type="PANTHER" id="PTHR33451:SF5">
    <property type="entry name" value="NA+_H+ ANTIPORTER"/>
    <property type="match status" value="1"/>
</dbReference>